<keyword evidence="2" id="KW-1185">Reference proteome</keyword>
<gene>
    <name evidence="1" type="primary">390</name>
    <name evidence="1" type="ORF">PBI_121Q_390</name>
</gene>
<accession>A0A097EXY2</accession>
<evidence type="ECO:0000313" key="1">
    <source>
        <dbReference type="EMBL" id="AIT14280.1"/>
    </source>
</evidence>
<dbReference type="KEGG" id="vg:22111430"/>
<dbReference type="EMBL" id="KM507819">
    <property type="protein sequence ID" value="AIT14280.1"/>
    <property type="molecule type" value="Genomic_DNA"/>
</dbReference>
<protein>
    <submittedName>
        <fullName evidence="1">Uncharacterized protein</fullName>
    </submittedName>
</protein>
<name>A0A097EXY2_9CAUD</name>
<evidence type="ECO:0000313" key="2">
    <source>
        <dbReference type="Proteomes" id="UP000029889"/>
    </source>
</evidence>
<proteinExistence type="predicted"/>
<sequence>MFEMIKIMQRCVVDQHGIYGYRLSAPIDKNKTTYVSYNAVQGFDIFISTNYQINQAKDVSIMTPDELFQYSLVFPSCIDLQRLGAIQKVLREHKVQPNKVTHIPETIFKTIEVETPDYMLSDDEYYEKHFPGKVWRD</sequence>
<dbReference type="Proteomes" id="UP000029889">
    <property type="component" value="Segment"/>
</dbReference>
<dbReference type="GeneID" id="22111430"/>
<dbReference type="RefSeq" id="YP_009101977.1">
    <property type="nucleotide sequence ID" value="NC_025447.1"/>
</dbReference>
<reference evidence="1 2" key="1">
    <citation type="submission" date="2014-09" db="EMBL/GenBank/DDBJ databases">
        <authorList>
            <person name="Lapin J.S."/>
            <person name="Pope W.H."/>
            <person name="Hua J."/>
            <person name="Ford M.E."/>
            <person name="Conway J.F."/>
            <person name="Hatfull G.F."/>
            <person name="Hendrix R.W."/>
        </authorList>
    </citation>
    <scope>NUCLEOTIDE SEQUENCE [LARGE SCALE GENOMIC DNA]</scope>
</reference>
<organism evidence="1 2">
    <name type="scientific">Escherichia phage 121Q</name>
    <dbReference type="NCBI Taxonomy" id="1555202"/>
    <lineage>
        <taxon>Viruses</taxon>
        <taxon>Duplodnaviria</taxon>
        <taxon>Heunggongvirae</taxon>
        <taxon>Uroviricota</taxon>
        <taxon>Caudoviricetes</taxon>
        <taxon>Asteriusvirus</taxon>
        <taxon>Asteriusvirus av121Q</taxon>
    </lineage>
</organism>